<keyword evidence="8" id="KW-0458">Lysosome</keyword>
<dbReference type="FunFam" id="3.90.70.10:FF:000087">
    <property type="entry name" value="Counting factor associated protein D"/>
    <property type="match status" value="1"/>
</dbReference>
<dbReference type="InterPro" id="IPR013128">
    <property type="entry name" value="Peptidase_C1A"/>
</dbReference>
<reference evidence="12" key="1">
    <citation type="submission" date="2025-08" db="UniProtKB">
        <authorList>
            <consortium name="Ensembl"/>
        </authorList>
    </citation>
    <scope>IDENTIFICATION</scope>
    <source>
        <strain evidence="12">Glennie</strain>
    </source>
</reference>
<dbReference type="Bgee" id="ENSOANG00000040112">
    <property type="expression patterns" value="Expressed in liver and 2 other cell types or tissues"/>
</dbReference>
<dbReference type="PROSITE" id="PS00639">
    <property type="entry name" value="THIOL_PROTEASE_HIS"/>
    <property type="match status" value="1"/>
</dbReference>
<evidence type="ECO:0000256" key="2">
    <source>
        <dbReference type="ARBA" id="ARBA00008455"/>
    </source>
</evidence>
<dbReference type="GeneTree" id="ENSGT00940000163923"/>
<dbReference type="SMART" id="SM00848">
    <property type="entry name" value="Inhibitor_I29"/>
    <property type="match status" value="1"/>
</dbReference>
<comment type="subcellular location">
    <subcellularLocation>
        <location evidence="1">Lysosome</location>
    </subcellularLocation>
</comment>
<dbReference type="Pfam" id="PF08246">
    <property type="entry name" value="Inhibitor_I29"/>
    <property type="match status" value="1"/>
</dbReference>
<feature type="domain" description="Peptidase C1A papain C-terminal" evidence="10">
    <location>
        <begin position="333"/>
        <end position="550"/>
    </location>
</feature>
<proteinExistence type="inferred from homology"/>
<dbReference type="InterPro" id="IPR025660">
    <property type="entry name" value="Pept_his_AS"/>
</dbReference>
<gene>
    <name evidence="12" type="primary">LOC100086836</name>
</gene>
<keyword evidence="7" id="KW-1015">Disulfide bond</keyword>
<evidence type="ECO:0000313" key="12">
    <source>
        <dbReference type="Ensembl" id="ENSOANP00000045080.1"/>
    </source>
</evidence>
<feature type="signal peptide" evidence="9">
    <location>
        <begin position="1"/>
        <end position="23"/>
    </location>
</feature>
<evidence type="ECO:0000256" key="7">
    <source>
        <dbReference type="ARBA" id="ARBA00023157"/>
    </source>
</evidence>
<feature type="domain" description="Cathepsin propeptide inhibitor" evidence="11">
    <location>
        <begin position="249"/>
        <end position="305"/>
    </location>
</feature>
<evidence type="ECO:0000259" key="11">
    <source>
        <dbReference type="SMART" id="SM00848"/>
    </source>
</evidence>
<evidence type="ECO:0000256" key="6">
    <source>
        <dbReference type="ARBA" id="ARBA00023145"/>
    </source>
</evidence>
<evidence type="ECO:0008006" key="14">
    <source>
        <dbReference type="Google" id="ProtNLM"/>
    </source>
</evidence>
<protein>
    <recommendedName>
        <fullName evidence="14">Counting factor associated protein D</fullName>
    </recommendedName>
</protein>
<evidence type="ECO:0000313" key="13">
    <source>
        <dbReference type="Proteomes" id="UP000002279"/>
    </source>
</evidence>
<dbReference type="Gene3D" id="3.90.70.10">
    <property type="entry name" value="Cysteine proteinases"/>
    <property type="match status" value="1"/>
</dbReference>
<dbReference type="InterPro" id="IPR000668">
    <property type="entry name" value="Peptidase_C1A_C"/>
</dbReference>
<keyword evidence="3" id="KW-0645">Protease</keyword>
<dbReference type="InterPro" id="IPR013201">
    <property type="entry name" value="Prot_inhib_I29"/>
</dbReference>
<dbReference type="PROSITE" id="PS00139">
    <property type="entry name" value="THIOL_PROTEASE_CYS"/>
    <property type="match status" value="1"/>
</dbReference>
<evidence type="ECO:0000259" key="10">
    <source>
        <dbReference type="SMART" id="SM00645"/>
    </source>
</evidence>
<evidence type="ECO:0000256" key="4">
    <source>
        <dbReference type="ARBA" id="ARBA00022801"/>
    </source>
</evidence>
<reference evidence="12" key="2">
    <citation type="submission" date="2025-09" db="UniProtKB">
        <authorList>
            <consortium name="Ensembl"/>
        </authorList>
    </citation>
    <scope>IDENTIFICATION</scope>
    <source>
        <strain evidence="12">Glennie</strain>
    </source>
</reference>
<evidence type="ECO:0000256" key="9">
    <source>
        <dbReference type="SAM" id="SignalP"/>
    </source>
</evidence>
<comment type="similarity">
    <text evidence="2">Belongs to the peptidase C1 family.</text>
</comment>
<keyword evidence="5" id="KW-0788">Thiol protease</keyword>
<feature type="chain" id="PRO_5026014591" description="Counting factor associated protein D" evidence="9">
    <location>
        <begin position="24"/>
        <end position="552"/>
    </location>
</feature>
<evidence type="ECO:0000256" key="5">
    <source>
        <dbReference type="ARBA" id="ARBA00022807"/>
    </source>
</evidence>
<organism evidence="12 13">
    <name type="scientific">Ornithorhynchus anatinus</name>
    <name type="common">Duckbill platypus</name>
    <dbReference type="NCBI Taxonomy" id="9258"/>
    <lineage>
        <taxon>Eukaryota</taxon>
        <taxon>Metazoa</taxon>
        <taxon>Chordata</taxon>
        <taxon>Craniata</taxon>
        <taxon>Vertebrata</taxon>
        <taxon>Euteleostomi</taxon>
        <taxon>Mammalia</taxon>
        <taxon>Monotremata</taxon>
        <taxon>Ornithorhynchidae</taxon>
        <taxon>Ornithorhynchus</taxon>
    </lineage>
</organism>
<dbReference type="InterPro" id="IPR000169">
    <property type="entry name" value="Pept_cys_AS"/>
</dbReference>
<dbReference type="SUPFAM" id="SSF54001">
    <property type="entry name" value="Cysteine proteinases"/>
    <property type="match status" value="1"/>
</dbReference>
<evidence type="ECO:0000256" key="8">
    <source>
        <dbReference type="ARBA" id="ARBA00023228"/>
    </source>
</evidence>
<keyword evidence="4" id="KW-0378">Hydrolase</keyword>
<dbReference type="PROSITE" id="PS00640">
    <property type="entry name" value="THIOL_PROTEASE_ASN"/>
    <property type="match status" value="1"/>
</dbReference>
<evidence type="ECO:0000256" key="1">
    <source>
        <dbReference type="ARBA" id="ARBA00004371"/>
    </source>
</evidence>
<sequence>MRTSRVGLLPWMLSLGLCHCLLAWSSPPDLAPHSFGIIYHVSGVLSLPYAEVREPFEAWVDLAGGRSRIQYYHGQVVTYQFSHERPFGVGYKVTPETTAAGENVRRCFRVNGTKAHPIRVQSVLPNLEGFQVVGHEHLGGQKCSVLQNETHWGLRRNVYTLWLAGGPPGLRLPVRYAVRGFSRLLGSHYDKYQLDYSNFSQHYSPEDVFSLPDRVPCGGVPSPEVKHHMQVNPMWDFVAREEDRAHRLFEHFRHRHGRRYGDAAELEHRRRNFLHNLRFIDSHNRANRPFRLAPNHLTDRTPGELAALRGRLRSSRPNHGQPFPHEQLANVALPESLDWRLYGAVTPVKDQAVCGSCWSFATTGTLEGALFLKTGELVPLSQQMLIDCSWDVGNFGCDGGLEWQAFDWIQGHGGLASADSYGPYEGQNGVCHSNTSTAAIRIVGYVNVPPANPTALKLALLRHGPVAVNVDASPRSFAFYANGIYYEPQCGHKLEQLNHAVLLVGYGVLQGQAFWLLKNSWSPLWGNSGYMLLAMKDNDCGVTTAATYPILE</sequence>
<dbReference type="Ensembl" id="ENSOANT00000056516.1">
    <property type="protein sequence ID" value="ENSOANP00000045080.1"/>
    <property type="gene ID" value="ENSOANG00000040112.1"/>
</dbReference>
<dbReference type="GO" id="GO:0006508">
    <property type="term" value="P:proteolysis"/>
    <property type="evidence" value="ECO:0007669"/>
    <property type="project" value="UniProtKB-KW"/>
</dbReference>
<dbReference type="Pfam" id="PF00112">
    <property type="entry name" value="Peptidase_C1"/>
    <property type="match status" value="1"/>
</dbReference>
<dbReference type="PRINTS" id="PR00705">
    <property type="entry name" value="PAPAIN"/>
</dbReference>
<dbReference type="OMA" id="YEIDYTS"/>
<keyword evidence="9" id="KW-0732">Signal</keyword>
<dbReference type="AlphaFoldDB" id="A0A6I8NVY3"/>
<accession>A0A6I8NVY3</accession>
<dbReference type="PANTHER" id="PTHR12411">
    <property type="entry name" value="CYSTEINE PROTEASE FAMILY C1-RELATED"/>
    <property type="match status" value="1"/>
</dbReference>
<dbReference type="CDD" id="cd02248">
    <property type="entry name" value="Peptidase_C1A"/>
    <property type="match status" value="1"/>
</dbReference>
<dbReference type="InterPro" id="IPR039417">
    <property type="entry name" value="Peptidase_C1A_papain-like"/>
</dbReference>
<evidence type="ECO:0000256" key="3">
    <source>
        <dbReference type="ARBA" id="ARBA00022670"/>
    </source>
</evidence>
<dbReference type="InterPro" id="IPR025661">
    <property type="entry name" value="Pept_asp_AS"/>
</dbReference>
<dbReference type="GO" id="GO:0005764">
    <property type="term" value="C:lysosome"/>
    <property type="evidence" value="ECO:0007669"/>
    <property type="project" value="UniProtKB-SubCell"/>
</dbReference>
<keyword evidence="13" id="KW-1185">Reference proteome</keyword>
<dbReference type="Proteomes" id="UP000002279">
    <property type="component" value="Unplaced"/>
</dbReference>
<dbReference type="SMART" id="SM00645">
    <property type="entry name" value="Pept_C1"/>
    <property type="match status" value="1"/>
</dbReference>
<name>A0A6I8NVY3_ORNAN</name>
<keyword evidence="6" id="KW-0865">Zymogen</keyword>
<dbReference type="InterPro" id="IPR038765">
    <property type="entry name" value="Papain-like_cys_pep_sf"/>
</dbReference>
<dbReference type="GO" id="GO:0008234">
    <property type="term" value="F:cysteine-type peptidase activity"/>
    <property type="evidence" value="ECO:0007669"/>
    <property type="project" value="UniProtKB-KW"/>
</dbReference>